<proteinExistence type="predicted"/>
<keyword evidence="3" id="KW-1185">Reference proteome</keyword>
<organism evidence="2 3">
    <name type="scientific">Gandjariella thermophila</name>
    <dbReference type="NCBI Taxonomy" id="1931992"/>
    <lineage>
        <taxon>Bacteria</taxon>
        <taxon>Bacillati</taxon>
        <taxon>Actinomycetota</taxon>
        <taxon>Actinomycetes</taxon>
        <taxon>Pseudonocardiales</taxon>
        <taxon>Pseudonocardiaceae</taxon>
        <taxon>Gandjariella</taxon>
    </lineage>
</organism>
<dbReference type="AlphaFoldDB" id="A0A4D4JGL3"/>
<name>A0A4D4JGL3_9PSEU</name>
<dbReference type="RefSeq" id="WP_225978739.1">
    <property type="nucleotide sequence ID" value="NZ_BJFL01000042.1"/>
</dbReference>
<dbReference type="Proteomes" id="UP000298860">
    <property type="component" value="Unassembled WGS sequence"/>
</dbReference>
<evidence type="ECO:0008006" key="4">
    <source>
        <dbReference type="Google" id="ProtNLM"/>
    </source>
</evidence>
<feature type="compositionally biased region" description="Polar residues" evidence="1">
    <location>
        <begin position="1"/>
        <end position="20"/>
    </location>
</feature>
<sequence>MARSTRNNGTRNPNGASSIYQDKHGKWHGRVTVGVRDDGRPDRRHVRGKTKTEVVQKVRELERQRDAGRVKKPGRSWTVEKWLGHWLDNIAGPSVRRST</sequence>
<comment type="caution">
    <text evidence="2">The sequence shown here is derived from an EMBL/GenBank/DDBJ whole genome shotgun (WGS) entry which is preliminary data.</text>
</comment>
<protein>
    <recommendedName>
        <fullName evidence="4">Site-specific integrase</fullName>
    </recommendedName>
</protein>
<feature type="region of interest" description="Disordered" evidence="1">
    <location>
        <begin position="1"/>
        <end position="52"/>
    </location>
</feature>
<dbReference type="EMBL" id="BJFL01000042">
    <property type="protein sequence ID" value="GDY33449.1"/>
    <property type="molecule type" value="Genomic_DNA"/>
</dbReference>
<evidence type="ECO:0000313" key="3">
    <source>
        <dbReference type="Proteomes" id="UP000298860"/>
    </source>
</evidence>
<accession>A0A4D4JGL3</accession>
<reference evidence="3" key="1">
    <citation type="submission" date="2019-04" db="EMBL/GenBank/DDBJ databases">
        <title>Draft genome sequence of Pseudonocardiaceae bacterium SL3-2-4.</title>
        <authorList>
            <person name="Ningsih F."/>
            <person name="Yokota A."/>
            <person name="Sakai Y."/>
            <person name="Nanatani K."/>
            <person name="Yabe S."/>
            <person name="Oetari A."/>
            <person name="Sjamsuridzal W."/>
        </authorList>
    </citation>
    <scope>NUCLEOTIDE SEQUENCE [LARGE SCALE GENOMIC DNA]</scope>
    <source>
        <strain evidence="3">SL3-2-4</strain>
    </source>
</reference>
<evidence type="ECO:0000313" key="2">
    <source>
        <dbReference type="EMBL" id="GDY33449.1"/>
    </source>
</evidence>
<gene>
    <name evidence="2" type="ORF">GTS_50820</name>
</gene>
<evidence type="ECO:0000256" key="1">
    <source>
        <dbReference type="SAM" id="MobiDB-lite"/>
    </source>
</evidence>